<dbReference type="EMBL" id="QENU01000005">
    <property type="protein sequence ID" value="PVX39791.1"/>
    <property type="molecule type" value="Genomic_DNA"/>
</dbReference>
<sequence>MAKLVCINQIENKIRLLQREREQVVKHLALVDDKLQKLEHALEVLQHRHSVNEYNTANFTYKLYKRLFKGKLRKMLIEVLKQEPNRSFTVNELITLVLIKDGQAGKPITAQHTVSMRGALRHWLNKGIVERIEYNVVNIRWQLKQQ</sequence>
<gene>
    <name evidence="2" type="ORF">C8D76_105134</name>
</gene>
<evidence type="ECO:0008006" key="4">
    <source>
        <dbReference type="Google" id="ProtNLM"/>
    </source>
</evidence>
<keyword evidence="3" id="KW-1185">Reference proteome</keyword>
<name>A0A2U0T858_9PAST</name>
<proteinExistence type="predicted"/>
<accession>A0A2U0T858</accession>
<evidence type="ECO:0000313" key="2">
    <source>
        <dbReference type="EMBL" id="PVX39791.1"/>
    </source>
</evidence>
<reference evidence="2 3" key="1">
    <citation type="submission" date="2018-05" db="EMBL/GenBank/DDBJ databases">
        <title>Genomic Encyclopedia of Type Strains, Phase IV (KMG-IV): sequencing the most valuable type-strain genomes for metagenomic binning, comparative biology and taxonomic classification.</title>
        <authorList>
            <person name="Goeker M."/>
        </authorList>
    </citation>
    <scope>NUCLEOTIDE SEQUENCE [LARGE SCALE GENOMIC DNA]</scope>
    <source>
        <strain evidence="2 3">DSM 22999</strain>
    </source>
</reference>
<evidence type="ECO:0000256" key="1">
    <source>
        <dbReference type="SAM" id="Coils"/>
    </source>
</evidence>
<dbReference type="OrthoDB" id="5682288at2"/>
<protein>
    <recommendedName>
        <fullName evidence="4">DNA repair protein</fullName>
    </recommendedName>
</protein>
<feature type="coiled-coil region" evidence="1">
    <location>
        <begin position="7"/>
        <end position="48"/>
    </location>
</feature>
<dbReference type="RefSeq" id="WP_116631746.1">
    <property type="nucleotide sequence ID" value="NZ_QENU01000005.1"/>
</dbReference>
<comment type="caution">
    <text evidence="2">The sequence shown here is derived from an EMBL/GenBank/DDBJ whole genome shotgun (WGS) entry which is preliminary data.</text>
</comment>
<dbReference type="AlphaFoldDB" id="A0A2U0T858"/>
<evidence type="ECO:0000313" key="3">
    <source>
        <dbReference type="Proteomes" id="UP000245909"/>
    </source>
</evidence>
<keyword evidence="1" id="KW-0175">Coiled coil</keyword>
<organism evidence="2 3">
    <name type="scientific">Alitibacter langaaensis DSM 22999</name>
    <dbReference type="NCBI Taxonomy" id="1122935"/>
    <lineage>
        <taxon>Bacteria</taxon>
        <taxon>Pseudomonadati</taxon>
        <taxon>Pseudomonadota</taxon>
        <taxon>Gammaproteobacteria</taxon>
        <taxon>Pasteurellales</taxon>
        <taxon>Pasteurellaceae</taxon>
        <taxon>Alitibacter</taxon>
    </lineage>
</organism>
<dbReference type="Proteomes" id="UP000245909">
    <property type="component" value="Unassembled WGS sequence"/>
</dbReference>